<accession>A0A285TTT1</accession>
<organism evidence="2 3">
    <name type="scientific">Ureibacillus xyleni</name>
    <dbReference type="NCBI Taxonomy" id="614648"/>
    <lineage>
        <taxon>Bacteria</taxon>
        <taxon>Bacillati</taxon>
        <taxon>Bacillota</taxon>
        <taxon>Bacilli</taxon>
        <taxon>Bacillales</taxon>
        <taxon>Caryophanaceae</taxon>
        <taxon>Ureibacillus</taxon>
    </lineage>
</organism>
<keyword evidence="3" id="KW-1185">Reference proteome</keyword>
<keyword evidence="1" id="KW-0175">Coiled coil</keyword>
<reference evidence="3" key="1">
    <citation type="submission" date="2017-08" db="EMBL/GenBank/DDBJ databases">
        <authorList>
            <person name="Varghese N."/>
            <person name="Submissions S."/>
        </authorList>
    </citation>
    <scope>NUCLEOTIDE SEQUENCE [LARGE SCALE GENOMIC DNA]</scope>
    <source>
        <strain evidence="3">JC22</strain>
    </source>
</reference>
<dbReference type="Proteomes" id="UP000219636">
    <property type="component" value="Unassembled WGS sequence"/>
</dbReference>
<evidence type="ECO:0000256" key="1">
    <source>
        <dbReference type="SAM" id="Coils"/>
    </source>
</evidence>
<name>A0A285TTT1_9BACL</name>
<sequence length="143" mass="16835">MFVISVLLLSGCNRQLEEERQAYVEEVTSKTESYLSVKEGFDVYFELFISGELTEKDELKNKSQLALQSVKATIEELQQITVPKITTKYHQDLLDSYELQQKFLEELLLHLETDHNEKSVLDYYKKVNEKQKELTKDMIKLNH</sequence>
<gene>
    <name evidence="2" type="ORF">SAMN05880501_1235</name>
</gene>
<protein>
    <submittedName>
        <fullName evidence="2">Uncharacterized protein</fullName>
    </submittedName>
</protein>
<proteinExistence type="predicted"/>
<evidence type="ECO:0000313" key="2">
    <source>
        <dbReference type="EMBL" id="SOC27527.1"/>
    </source>
</evidence>
<dbReference type="AlphaFoldDB" id="A0A285TTT1"/>
<dbReference type="EMBL" id="OBMQ01000023">
    <property type="protein sequence ID" value="SOC27527.1"/>
    <property type="molecule type" value="Genomic_DNA"/>
</dbReference>
<evidence type="ECO:0000313" key="3">
    <source>
        <dbReference type="Proteomes" id="UP000219636"/>
    </source>
</evidence>
<feature type="coiled-coil region" evidence="1">
    <location>
        <begin position="60"/>
        <end position="114"/>
    </location>
</feature>